<comment type="function">
    <text evidence="3">Required for nuclear movement. May interact between microtubules and nuclei and/or may be involved in the generation of force used to move nuclei during interphase.</text>
</comment>
<evidence type="ECO:0000256" key="4">
    <source>
        <dbReference type="ARBA" id="ARBA00068398"/>
    </source>
</evidence>
<dbReference type="CDD" id="cd06467">
    <property type="entry name" value="p23_NUDC_like"/>
    <property type="match status" value="1"/>
</dbReference>
<evidence type="ECO:0000256" key="2">
    <source>
        <dbReference type="ARBA" id="ARBA00022490"/>
    </source>
</evidence>
<dbReference type="PROSITE" id="PS51203">
    <property type="entry name" value="CS"/>
    <property type="match status" value="1"/>
</dbReference>
<proteinExistence type="predicted"/>
<comment type="subcellular location">
    <subcellularLocation>
        <location evidence="1">Cytoplasm</location>
    </subcellularLocation>
</comment>
<dbReference type="AlphaFoldDB" id="A0A9P6R4V4"/>
<dbReference type="InterPro" id="IPR037898">
    <property type="entry name" value="NudC_fam"/>
</dbReference>
<protein>
    <recommendedName>
        <fullName evidence="4">Nuclear movement protein nudC</fullName>
    </recommendedName>
</protein>
<evidence type="ECO:0000256" key="3">
    <source>
        <dbReference type="ARBA" id="ARBA00059400"/>
    </source>
</evidence>
<dbReference type="SUPFAM" id="SSF49764">
    <property type="entry name" value="HSP20-like chaperones"/>
    <property type="match status" value="1"/>
</dbReference>
<dbReference type="OrthoDB" id="416217at2759"/>
<feature type="region of interest" description="Disordered" evidence="5">
    <location>
        <begin position="1"/>
        <end position="28"/>
    </location>
</feature>
<dbReference type="InterPro" id="IPR008978">
    <property type="entry name" value="HSP20-like_chaperone"/>
</dbReference>
<keyword evidence="2" id="KW-0963">Cytoplasm</keyword>
<comment type="caution">
    <text evidence="7">The sequence shown here is derived from an EMBL/GenBank/DDBJ whole genome shotgun (WGS) entry which is preliminary data.</text>
</comment>
<evidence type="ECO:0000256" key="1">
    <source>
        <dbReference type="ARBA" id="ARBA00004496"/>
    </source>
</evidence>
<dbReference type="InterPro" id="IPR007052">
    <property type="entry name" value="CS_dom"/>
</dbReference>
<dbReference type="EMBL" id="JAAAIP010001112">
    <property type="protein sequence ID" value="KAG0310232.1"/>
    <property type="molecule type" value="Genomic_DNA"/>
</dbReference>
<feature type="domain" description="CS" evidence="6">
    <location>
        <begin position="29"/>
        <end position="118"/>
    </location>
</feature>
<evidence type="ECO:0000259" key="6">
    <source>
        <dbReference type="PROSITE" id="PS51203"/>
    </source>
</evidence>
<name>A0A9P6R4V4_9FUNG</name>
<organism evidence="7 8">
    <name type="scientific">Dissophora globulifera</name>
    <dbReference type="NCBI Taxonomy" id="979702"/>
    <lineage>
        <taxon>Eukaryota</taxon>
        <taxon>Fungi</taxon>
        <taxon>Fungi incertae sedis</taxon>
        <taxon>Mucoromycota</taxon>
        <taxon>Mortierellomycotina</taxon>
        <taxon>Mortierellomycetes</taxon>
        <taxon>Mortierellales</taxon>
        <taxon>Mortierellaceae</taxon>
        <taxon>Dissophora</taxon>
    </lineage>
</organism>
<dbReference type="FunFam" id="2.60.40.790:FF:000001">
    <property type="entry name" value="Nuclear migration protein nudC"/>
    <property type="match status" value="1"/>
</dbReference>
<dbReference type="GO" id="GO:0006457">
    <property type="term" value="P:protein folding"/>
    <property type="evidence" value="ECO:0007669"/>
    <property type="project" value="TreeGrafter"/>
</dbReference>
<reference evidence="7" key="1">
    <citation type="journal article" date="2020" name="Fungal Divers.">
        <title>Resolving the Mortierellaceae phylogeny through synthesis of multi-gene phylogenetics and phylogenomics.</title>
        <authorList>
            <person name="Vandepol N."/>
            <person name="Liber J."/>
            <person name="Desiro A."/>
            <person name="Na H."/>
            <person name="Kennedy M."/>
            <person name="Barry K."/>
            <person name="Grigoriev I.V."/>
            <person name="Miller A.N."/>
            <person name="O'Donnell K."/>
            <person name="Stajich J.E."/>
            <person name="Bonito G."/>
        </authorList>
    </citation>
    <scope>NUCLEOTIDE SEQUENCE</scope>
    <source>
        <strain evidence="7">REB-010B</strain>
    </source>
</reference>
<gene>
    <name evidence="7" type="ORF">BGZ99_000586</name>
</gene>
<accession>A0A9P6R4V4</accession>
<evidence type="ECO:0000313" key="8">
    <source>
        <dbReference type="Proteomes" id="UP000738325"/>
    </source>
</evidence>
<sequence length="186" mass="21278">MDPKLYDSMTEAERTEYDAANRKREREEQATLPYKWRQTLIDLDISVEVPKGTRGKDLIIEIKKKSLKVGLKGQDPIIQGTLSKEIKTEDSTWTLDDQKEVNIHLEKYKGTEWWSCVIDGHPTIDTTKITPENSKLSDLDGETRGMVEKMMFDQRQKAAGKPTSDEQKKQEAFKKFQAMATPGNGL</sequence>
<keyword evidence="8" id="KW-1185">Reference proteome</keyword>
<dbReference type="GO" id="GO:0051082">
    <property type="term" value="F:unfolded protein binding"/>
    <property type="evidence" value="ECO:0007669"/>
    <property type="project" value="TreeGrafter"/>
</dbReference>
<evidence type="ECO:0000256" key="5">
    <source>
        <dbReference type="SAM" id="MobiDB-lite"/>
    </source>
</evidence>
<dbReference type="Gene3D" id="2.60.40.790">
    <property type="match status" value="1"/>
</dbReference>
<dbReference type="PANTHER" id="PTHR12356:SF3">
    <property type="entry name" value="NUCLEAR MIGRATION PROTEIN NUDC"/>
    <property type="match status" value="1"/>
</dbReference>
<dbReference type="PANTHER" id="PTHR12356">
    <property type="entry name" value="NUCLEAR MOVEMENT PROTEIN NUDC"/>
    <property type="match status" value="1"/>
</dbReference>
<dbReference type="GO" id="GO:0005737">
    <property type="term" value="C:cytoplasm"/>
    <property type="evidence" value="ECO:0007669"/>
    <property type="project" value="UniProtKB-SubCell"/>
</dbReference>
<dbReference type="Pfam" id="PF04969">
    <property type="entry name" value="CS"/>
    <property type="match status" value="1"/>
</dbReference>
<dbReference type="Proteomes" id="UP000738325">
    <property type="component" value="Unassembled WGS sequence"/>
</dbReference>
<evidence type="ECO:0000313" key="7">
    <source>
        <dbReference type="EMBL" id="KAG0310232.1"/>
    </source>
</evidence>